<name>A0A8J8CL83_9CYAN</name>
<dbReference type="Proteomes" id="UP000646053">
    <property type="component" value="Unassembled WGS sequence"/>
</dbReference>
<keyword evidence="3" id="KW-1185">Reference proteome</keyword>
<gene>
    <name evidence="2" type="ORF">GS601_09300</name>
</gene>
<dbReference type="SUPFAM" id="SSF56281">
    <property type="entry name" value="Metallo-hydrolase/oxidoreductase"/>
    <property type="match status" value="1"/>
</dbReference>
<evidence type="ECO:0000256" key="1">
    <source>
        <dbReference type="SAM" id="MobiDB-lite"/>
    </source>
</evidence>
<proteinExistence type="predicted"/>
<dbReference type="PANTHER" id="PTHR36142:SF2">
    <property type="entry name" value="METALLO-HYDROLASE_OXIDOREDUCTASE SUPERFAMILY PROTEIN"/>
    <property type="match status" value="1"/>
</dbReference>
<protein>
    <submittedName>
        <fullName evidence="2">MBL fold metallo-hydrolase</fullName>
    </submittedName>
</protein>
<dbReference type="Pfam" id="PF13483">
    <property type="entry name" value="Lactamase_B_3"/>
    <property type="match status" value="1"/>
</dbReference>
<dbReference type="AlphaFoldDB" id="A0A8J8CL83"/>
<dbReference type="Gene3D" id="3.60.15.10">
    <property type="entry name" value="Ribonuclease Z/Hydroxyacylglutathione hydrolase-like"/>
    <property type="match status" value="1"/>
</dbReference>
<organism evidence="2 3">
    <name type="scientific">Myxacorys almedinensis A</name>
    <dbReference type="NCBI Taxonomy" id="2690445"/>
    <lineage>
        <taxon>Bacteria</taxon>
        <taxon>Bacillati</taxon>
        <taxon>Cyanobacteriota</taxon>
        <taxon>Cyanophyceae</taxon>
        <taxon>Leptolyngbyales</taxon>
        <taxon>Leptolyngbyaceae</taxon>
        <taxon>Myxacorys</taxon>
        <taxon>Myxacorys almedinensis</taxon>
    </lineage>
</organism>
<feature type="compositionally biased region" description="Low complexity" evidence="1">
    <location>
        <begin position="253"/>
        <end position="268"/>
    </location>
</feature>
<feature type="region of interest" description="Disordered" evidence="1">
    <location>
        <begin position="252"/>
        <end position="279"/>
    </location>
</feature>
<sequence>MYLTWLDNNSWLIELSGKRILLDPWLIGDLTFGNLTWLFRGSRSCDRAIPENLDLILLSQGIEDHAHPETLKHLDKSIPVVASPSAATVAQSLGFLHVTALYHGKTFTLDDQIQILATVGSLVGPTTKENGYLLTALGTNTKLYYEPHGFHDPRLKDHAPIDVVITPQIDLALPVVGSIIKGKQTSLKLAQALNPQVMIPTAAGGDITFEGVLMSILNVFGSPDQLRHQLAQSDLATQVIELKPGISYEVNLTSSDTSSDRSTPSVTPAALSPHQQLHP</sequence>
<reference evidence="2" key="1">
    <citation type="submission" date="2019-12" db="EMBL/GenBank/DDBJ databases">
        <title>High-Quality draft genome sequences of three cyanobacteria isolated from the limestone walls of the Old Cathedral of Coimbra.</title>
        <authorList>
            <person name="Tiago I."/>
            <person name="Soares F."/>
            <person name="Portugal A."/>
        </authorList>
    </citation>
    <scope>NUCLEOTIDE SEQUENCE</scope>
    <source>
        <strain evidence="2">A</strain>
    </source>
</reference>
<comment type="caution">
    <text evidence="2">The sequence shown here is derived from an EMBL/GenBank/DDBJ whole genome shotgun (WGS) entry which is preliminary data.</text>
</comment>
<dbReference type="InterPro" id="IPR036866">
    <property type="entry name" value="RibonucZ/Hydroxyglut_hydro"/>
</dbReference>
<dbReference type="PANTHER" id="PTHR36142">
    <property type="entry name" value="METALLO-HYDROLASE/OXIDOREDUCTASE SUPERFAMILY PROTEIN"/>
    <property type="match status" value="1"/>
</dbReference>
<dbReference type="EMBL" id="WVIE01000008">
    <property type="protein sequence ID" value="NDJ17480.1"/>
    <property type="molecule type" value="Genomic_DNA"/>
</dbReference>
<evidence type="ECO:0000313" key="3">
    <source>
        <dbReference type="Proteomes" id="UP000646053"/>
    </source>
</evidence>
<evidence type="ECO:0000313" key="2">
    <source>
        <dbReference type="EMBL" id="NDJ17480.1"/>
    </source>
</evidence>
<accession>A0A8J8CL83</accession>